<protein>
    <submittedName>
        <fullName evidence="1">Uncharacterized protein</fullName>
    </submittedName>
</protein>
<dbReference type="InterPro" id="IPR011009">
    <property type="entry name" value="Kinase-like_dom_sf"/>
</dbReference>
<organism evidence="1 2">
    <name type="scientific">Rotaria magnacalcarata</name>
    <dbReference type="NCBI Taxonomy" id="392030"/>
    <lineage>
        <taxon>Eukaryota</taxon>
        <taxon>Metazoa</taxon>
        <taxon>Spiralia</taxon>
        <taxon>Gnathifera</taxon>
        <taxon>Rotifera</taxon>
        <taxon>Eurotatoria</taxon>
        <taxon>Bdelloidea</taxon>
        <taxon>Philodinida</taxon>
        <taxon>Philodinidae</taxon>
        <taxon>Rotaria</taxon>
    </lineage>
</organism>
<accession>A0A8S2YQU2</accession>
<reference evidence="1" key="1">
    <citation type="submission" date="2021-02" db="EMBL/GenBank/DDBJ databases">
        <authorList>
            <person name="Nowell W R."/>
        </authorList>
    </citation>
    <scope>NUCLEOTIDE SEQUENCE</scope>
</reference>
<dbReference type="Gene3D" id="1.10.510.10">
    <property type="entry name" value="Transferase(Phosphotransferase) domain 1"/>
    <property type="match status" value="1"/>
</dbReference>
<dbReference type="SUPFAM" id="SSF56112">
    <property type="entry name" value="Protein kinase-like (PK-like)"/>
    <property type="match status" value="1"/>
</dbReference>
<dbReference type="Proteomes" id="UP000676336">
    <property type="component" value="Unassembled WGS sequence"/>
</dbReference>
<gene>
    <name evidence="1" type="ORF">SMN809_LOCUS37640</name>
</gene>
<dbReference type="EMBL" id="CAJOBI010096119">
    <property type="protein sequence ID" value="CAF4565765.1"/>
    <property type="molecule type" value="Genomic_DNA"/>
</dbReference>
<sequence>EMKKLPDYGKISFDDFEGMRFEDIVPEACADAIDLLKRFLVYPSKQRIGAQQALLHYYFYTSPLPCHHTDLPLPARRKNRHVYEFDVKRSIMGSIIEHDAILSMNRN</sequence>
<proteinExistence type="predicted"/>
<comment type="caution">
    <text evidence="1">The sequence shown here is derived from an EMBL/GenBank/DDBJ whole genome shotgun (WGS) entry which is preliminary data.</text>
</comment>
<evidence type="ECO:0000313" key="1">
    <source>
        <dbReference type="EMBL" id="CAF4565765.1"/>
    </source>
</evidence>
<feature type="non-terminal residue" evidence="1">
    <location>
        <position position="1"/>
    </location>
</feature>
<evidence type="ECO:0000313" key="2">
    <source>
        <dbReference type="Proteomes" id="UP000676336"/>
    </source>
</evidence>
<name>A0A8S2YQU2_9BILA</name>
<dbReference type="AlphaFoldDB" id="A0A8S2YQU2"/>